<gene>
    <name evidence="2" type="ORF">HY544_03140</name>
</gene>
<comment type="caution">
    <text evidence="2">The sequence shown here is derived from an EMBL/GenBank/DDBJ whole genome shotgun (WGS) entry which is preliminary data.</text>
</comment>
<dbReference type="Proteomes" id="UP000732298">
    <property type="component" value="Unassembled WGS sequence"/>
</dbReference>
<dbReference type="AlphaFoldDB" id="A0A8T3YJQ5"/>
<sequence length="181" mass="21079">MNAEKPSANTGARKRKMPGAGKTQPPRGRRSPVVTVADVTREVLEYANCQRRKGTPLYQRRSRFFNNFHGLLPRAYRRFGPRGEPLNKPIIRNADSAIRKLRLDADAMEKFRKAKEELANFTFNYFNYHRRKELGLKEKDLDAAYSKFWSAEERLDIIDKVFIPLYAELRTMGYSHIELIG</sequence>
<feature type="region of interest" description="Disordered" evidence="1">
    <location>
        <begin position="1"/>
        <end position="32"/>
    </location>
</feature>
<dbReference type="EMBL" id="JACQPB010000034">
    <property type="protein sequence ID" value="MBI4210473.1"/>
    <property type="molecule type" value="Genomic_DNA"/>
</dbReference>
<evidence type="ECO:0000313" key="3">
    <source>
        <dbReference type="Proteomes" id="UP000732298"/>
    </source>
</evidence>
<evidence type="ECO:0000313" key="2">
    <source>
        <dbReference type="EMBL" id="MBI4210473.1"/>
    </source>
</evidence>
<name>A0A8T3YJQ5_9ARCH</name>
<proteinExistence type="predicted"/>
<protein>
    <submittedName>
        <fullName evidence="2">Uncharacterized protein</fullName>
    </submittedName>
</protein>
<evidence type="ECO:0000256" key="1">
    <source>
        <dbReference type="SAM" id="MobiDB-lite"/>
    </source>
</evidence>
<organism evidence="2 3">
    <name type="scientific">Candidatus Iainarchaeum sp</name>
    <dbReference type="NCBI Taxonomy" id="3101447"/>
    <lineage>
        <taxon>Archaea</taxon>
        <taxon>Candidatus Iainarchaeota</taxon>
        <taxon>Candidatus Iainarchaeia</taxon>
        <taxon>Candidatus Iainarchaeales</taxon>
        <taxon>Candidatus Iainarchaeaceae</taxon>
        <taxon>Candidatus Iainarchaeum</taxon>
    </lineage>
</organism>
<accession>A0A8T3YJQ5</accession>
<reference evidence="2" key="1">
    <citation type="submission" date="2020-07" db="EMBL/GenBank/DDBJ databases">
        <title>Huge and variable diversity of episymbiotic CPR bacteria and DPANN archaea in groundwater ecosystems.</title>
        <authorList>
            <person name="He C.Y."/>
            <person name="Keren R."/>
            <person name="Whittaker M."/>
            <person name="Farag I.F."/>
            <person name="Doudna J."/>
            <person name="Cate J.H.D."/>
            <person name="Banfield J.F."/>
        </authorList>
    </citation>
    <scope>NUCLEOTIDE SEQUENCE</scope>
    <source>
        <strain evidence="2">NC_groundwater_1296_Ag_S-0.2um_52_80</strain>
    </source>
</reference>